<evidence type="ECO:0000256" key="3">
    <source>
        <dbReference type="ARBA" id="ARBA00022741"/>
    </source>
</evidence>
<dbReference type="Gene3D" id="3.40.50.300">
    <property type="entry name" value="P-loop containing nucleotide triphosphate hydrolases"/>
    <property type="match status" value="1"/>
</dbReference>
<feature type="region of interest" description="Disordered" evidence="6">
    <location>
        <begin position="1054"/>
        <end position="1073"/>
    </location>
</feature>
<dbReference type="GO" id="GO:0051731">
    <property type="term" value="F:polynucleotide 5'-hydroxyl-kinase activity"/>
    <property type="evidence" value="ECO:0007669"/>
    <property type="project" value="InterPro"/>
</dbReference>
<feature type="compositionally biased region" description="Polar residues" evidence="6">
    <location>
        <begin position="1054"/>
        <end position="1070"/>
    </location>
</feature>
<dbReference type="Pfam" id="PF16575">
    <property type="entry name" value="CLP1_P"/>
    <property type="match status" value="1"/>
</dbReference>
<dbReference type="Proteomes" id="UP000663828">
    <property type="component" value="Unassembled WGS sequence"/>
</dbReference>
<keyword evidence="2" id="KW-0808">Transferase</keyword>
<evidence type="ECO:0000259" key="8">
    <source>
        <dbReference type="Pfam" id="PF01826"/>
    </source>
</evidence>
<comment type="caution">
    <text evidence="10">The sequence shown here is derived from an EMBL/GenBank/DDBJ whole genome shotgun (WGS) entry which is preliminary data.</text>
</comment>
<dbReference type="InterPro" id="IPR045116">
    <property type="entry name" value="Clp1/Grc3"/>
</dbReference>
<sequence length="1210" mass="138895">MMAPSMDLLTIALAFGYVQIIISAECGANEKRVECARDITCQATCKEPNGKLCPRMCSLTSCECKDGYLRDDNLNCVPKAECHARIARDQPACGANEIEIDCAPLAYCQRSCDRPKGGACPRMCALNRCVCKLGYVRVSRTNQTCIEQTECAQRVNAQCGENEEYSKCAPQCQASCESNEQEEPSCVLCIEENQIKPKLGIHPCHGCQSAFCLPHLTKHRQDLVQKLDAVIMQRDEIFETIFNRSSMTNDNMGKSIHEIIEWEEKMHDVVHRTAEKTRENLRVEYLTRFNEIKDQYDQFTKELTEKRENDDFFEDDIEQLSTKLDYFKQEVCQFHVNLEFNLLPHDVEITQRKKTAVSYLTSSQLLCERQVISLHDRNCFFLAASDVHILAYILSINRNENRLVLYNISTGQELRSIGLDVRLGNVCDMIYAHALQRCFLVVCRQAVLVYDPEQMTVTQLSEVQPIDEHPLWSITVASNTNDAFLSLDSNGFIERWSTENHPDWKLIKRWNVKDVVQPTDAGIRMIRICDTSNQLAGLILQQDRHWRIDVFDFQLHLIRNGRTLMISNEIEKASFGCRILLLSNENDETWLMSKYSSNTRPSSSLDRTSRNDSEHDQNQTVEVPITKVSRYSSSRSKYDRQQQASFMDSQARDKPTAWSPQRSVILGSFSDPPTYVIHFLDTHLTLLQNYQICSLFGRVRIHGYNLNPLNYYSVYNYRTNTALPIEFCPQTTTIPVDVKTMIPDEQLAEDVIARVQQSGGDVLLIRKELSEQSLFLKTMREHRFYSKWFMENYQIYPQDQWRQMELGLQVRLIETTSSSAVIPREEFISTIDHIISRWISGTTEEFAFVVILCGEKDVGKSTFTRLLVNRALNHINSVYNLIYFDCDIGQCEFTMGGCLSYQTVTSPLLGPPCSHVHASPKPDRVLYYGQVSPQSSPVRYLKYVSKLRQAWNVDYGSPQPNRSMIVVNTMGWGTGLGLEILKETLCMCNPHVVVQLTDAMSASQAREQMPDVTLEWLLKQPVFAPYRRQIQMSNSRQEDYDGKLNYEYIKLQSGASPNNQARPSSSNTQKPRPRDHRLLATWSYFFSSKLHRIHLPWSEVIHVSLLENTNPNALPAKLEKTIVGFCFDENMKLQCQDTIVSVGGKQYVLNPQDLIIECFGFGWIERCNTETETYEIYTPVNCLSNISFLVTGAFDTPEEFQFVFKRVAVE</sequence>
<organism evidence="10 11">
    <name type="scientific">Adineta ricciae</name>
    <name type="common">Rotifer</name>
    <dbReference type="NCBI Taxonomy" id="249248"/>
    <lineage>
        <taxon>Eukaryota</taxon>
        <taxon>Metazoa</taxon>
        <taxon>Spiralia</taxon>
        <taxon>Gnathifera</taxon>
        <taxon>Rotifera</taxon>
        <taxon>Eurotatoria</taxon>
        <taxon>Bdelloidea</taxon>
        <taxon>Adinetida</taxon>
        <taxon>Adinetidae</taxon>
        <taxon>Adineta</taxon>
    </lineage>
</organism>
<dbReference type="PANTHER" id="PTHR12755:SF3">
    <property type="entry name" value="POLYNUCLEOTIDE 5'-HYDROXYL-KINASE NOL9"/>
    <property type="match status" value="1"/>
</dbReference>
<feature type="domain" description="TIL" evidence="8">
    <location>
        <begin position="26"/>
        <end position="82"/>
    </location>
</feature>
<reference evidence="10" key="1">
    <citation type="submission" date="2021-02" db="EMBL/GenBank/DDBJ databases">
        <authorList>
            <person name="Nowell W R."/>
        </authorList>
    </citation>
    <scope>NUCLEOTIDE SEQUENCE</scope>
</reference>
<evidence type="ECO:0000259" key="9">
    <source>
        <dbReference type="Pfam" id="PF16575"/>
    </source>
</evidence>
<feature type="chain" id="PRO_5032376764" evidence="7">
    <location>
        <begin position="24"/>
        <end position="1210"/>
    </location>
</feature>
<keyword evidence="4" id="KW-0418">Kinase</keyword>
<evidence type="ECO:0000256" key="7">
    <source>
        <dbReference type="SAM" id="SignalP"/>
    </source>
</evidence>
<name>A0A814DE14_ADIRI</name>
<dbReference type="GO" id="GO:0005634">
    <property type="term" value="C:nucleus"/>
    <property type="evidence" value="ECO:0007669"/>
    <property type="project" value="TreeGrafter"/>
</dbReference>
<evidence type="ECO:0000256" key="1">
    <source>
        <dbReference type="ARBA" id="ARBA00011003"/>
    </source>
</evidence>
<keyword evidence="11" id="KW-1185">Reference proteome</keyword>
<dbReference type="InterPro" id="IPR036084">
    <property type="entry name" value="Ser_inhib-like_sf"/>
</dbReference>
<protein>
    <submittedName>
        <fullName evidence="10">Uncharacterized protein</fullName>
    </submittedName>
</protein>
<dbReference type="InterPro" id="IPR032319">
    <property type="entry name" value="CLP1_P"/>
</dbReference>
<feature type="compositionally biased region" description="Polar residues" evidence="6">
    <location>
        <begin position="595"/>
        <end position="606"/>
    </location>
</feature>
<accession>A0A814DE14</accession>
<dbReference type="GO" id="GO:0000448">
    <property type="term" value="P:cleavage in ITS2 between 5.8S rRNA and LSU-rRNA of tricistronic rRNA transcript (SSU-rRNA, 5.8S rRNA, LSU-rRNA)"/>
    <property type="evidence" value="ECO:0007669"/>
    <property type="project" value="TreeGrafter"/>
</dbReference>
<keyword evidence="5" id="KW-0067">ATP-binding</keyword>
<feature type="domain" description="Clp1 P-loop" evidence="9">
    <location>
        <begin position="854"/>
        <end position="1038"/>
    </location>
</feature>
<dbReference type="PANTHER" id="PTHR12755">
    <property type="entry name" value="CLEAVAGE/POLYADENYLATION FACTOR IA SUBUNIT CLP1P"/>
    <property type="match status" value="1"/>
</dbReference>
<dbReference type="InterPro" id="IPR002919">
    <property type="entry name" value="TIL_dom"/>
</dbReference>
<dbReference type="SUPFAM" id="SSF57567">
    <property type="entry name" value="Serine protease inhibitors"/>
    <property type="match status" value="1"/>
</dbReference>
<dbReference type="Pfam" id="PF01826">
    <property type="entry name" value="TIL"/>
    <property type="match status" value="1"/>
</dbReference>
<evidence type="ECO:0000256" key="5">
    <source>
        <dbReference type="ARBA" id="ARBA00022840"/>
    </source>
</evidence>
<comment type="similarity">
    <text evidence="1">Belongs to the Clp1 family. NOL9/GRC3 subfamily.</text>
</comment>
<evidence type="ECO:0000256" key="2">
    <source>
        <dbReference type="ARBA" id="ARBA00022679"/>
    </source>
</evidence>
<dbReference type="SUPFAM" id="SSF101908">
    <property type="entry name" value="Putative isomerase YbhE"/>
    <property type="match status" value="1"/>
</dbReference>
<evidence type="ECO:0000256" key="6">
    <source>
        <dbReference type="SAM" id="MobiDB-lite"/>
    </source>
</evidence>
<feature type="region of interest" description="Disordered" evidence="6">
    <location>
        <begin position="595"/>
        <end position="655"/>
    </location>
</feature>
<proteinExistence type="inferred from homology"/>
<evidence type="ECO:0000256" key="4">
    <source>
        <dbReference type="ARBA" id="ARBA00022777"/>
    </source>
</evidence>
<keyword evidence="7" id="KW-0732">Signal</keyword>
<evidence type="ECO:0000313" key="11">
    <source>
        <dbReference type="Proteomes" id="UP000663828"/>
    </source>
</evidence>
<gene>
    <name evidence="10" type="ORF">XAT740_LOCUS10774</name>
</gene>
<dbReference type="GO" id="GO:0005524">
    <property type="term" value="F:ATP binding"/>
    <property type="evidence" value="ECO:0007669"/>
    <property type="project" value="UniProtKB-KW"/>
</dbReference>
<dbReference type="EMBL" id="CAJNOR010000580">
    <property type="protein sequence ID" value="CAF0953088.1"/>
    <property type="molecule type" value="Genomic_DNA"/>
</dbReference>
<evidence type="ECO:0000313" key="10">
    <source>
        <dbReference type="EMBL" id="CAF0953088.1"/>
    </source>
</evidence>
<dbReference type="InterPro" id="IPR027417">
    <property type="entry name" value="P-loop_NTPase"/>
</dbReference>
<keyword evidence="3" id="KW-0547">Nucleotide-binding</keyword>
<dbReference type="CDD" id="cd19941">
    <property type="entry name" value="TIL"/>
    <property type="match status" value="3"/>
</dbReference>
<dbReference type="AlphaFoldDB" id="A0A814DE14"/>
<feature type="signal peptide" evidence="7">
    <location>
        <begin position="1"/>
        <end position="23"/>
    </location>
</feature>
<feature type="compositionally biased region" description="Basic and acidic residues" evidence="6">
    <location>
        <begin position="607"/>
        <end position="617"/>
    </location>
</feature>
<dbReference type="Gene3D" id="2.10.25.10">
    <property type="entry name" value="Laminin"/>
    <property type="match status" value="2"/>
</dbReference>